<name>A0A196S8H7_BLAHN</name>
<keyword evidence="8" id="KW-1185">Reference proteome</keyword>
<reference evidence="7 8" key="1">
    <citation type="submission" date="2016-05" db="EMBL/GenBank/DDBJ databases">
        <title>Nuclear genome of Blastocystis sp. subtype 1 NandII.</title>
        <authorList>
            <person name="Gentekaki E."/>
            <person name="Curtis B."/>
            <person name="Stairs C."/>
            <person name="Eme L."/>
            <person name="Herman E."/>
            <person name="Klimes V."/>
            <person name="Arias M.C."/>
            <person name="Elias M."/>
            <person name="Hilliou F."/>
            <person name="Klute M."/>
            <person name="Malik S.-B."/>
            <person name="Pightling A."/>
            <person name="Rachubinski R."/>
            <person name="Salas D."/>
            <person name="Schlacht A."/>
            <person name="Suga H."/>
            <person name="Archibald J."/>
            <person name="Ball S.G."/>
            <person name="Clark G."/>
            <person name="Dacks J."/>
            <person name="Van Der Giezen M."/>
            <person name="Tsaousis A."/>
            <person name="Roger A."/>
        </authorList>
    </citation>
    <scope>NUCLEOTIDE SEQUENCE [LARGE SCALE GENOMIC DNA]</scope>
    <source>
        <strain evidence="8">ATCC 50177 / NandII</strain>
    </source>
</reference>
<evidence type="ECO:0000259" key="5">
    <source>
        <dbReference type="Pfam" id="PF10474"/>
    </source>
</evidence>
<keyword evidence="3" id="KW-0175">Coiled coil</keyword>
<proteinExistence type="predicted"/>
<evidence type="ECO:0000256" key="2">
    <source>
        <dbReference type="ARBA" id="ARBA00022927"/>
    </source>
</evidence>
<dbReference type="PANTHER" id="PTHR13258">
    <property type="entry name" value="SYNDETIN"/>
    <property type="match status" value="1"/>
</dbReference>
<organism evidence="7 8">
    <name type="scientific">Blastocystis sp. subtype 1 (strain ATCC 50177 / NandII)</name>
    <dbReference type="NCBI Taxonomy" id="478820"/>
    <lineage>
        <taxon>Eukaryota</taxon>
        <taxon>Sar</taxon>
        <taxon>Stramenopiles</taxon>
        <taxon>Bigyra</taxon>
        <taxon>Opalozoa</taxon>
        <taxon>Opalinata</taxon>
        <taxon>Blastocystidae</taxon>
        <taxon>Blastocystis</taxon>
    </lineage>
</organism>
<accession>A0A196S8H7</accession>
<evidence type="ECO:0000256" key="4">
    <source>
        <dbReference type="SAM" id="MobiDB-lite"/>
    </source>
</evidence>
<keyword evidence="1" id="KW-0813">Transport</keyword>
<dbReference type="InterPro" id="IPR019515">
    <property type="entry name" value="VPS54_N"/>
</dbReference>
<dbReference type="GO" id="GO:0015031">
    <property type="term" value="P:protein transport"/>
    <property type="evidence" value="ECO:0007669"/>
    <property type="project" value="UniProtKB-KW"/>
</dbReference>
<dbReference type="OrthoDB" id="10263345at2759"/>
<dbReference type="GO" id="GO:0000149">
    <property type="term" value="F:SNARE binding"/>
    <property type="evidence" value="ECO:0007669"/>
    <property type="project" value="TreeGrafter"/>
</dbReference>
<dbReference type="InterPro" id="IPR040047">
    <property type="entry name" value="VPS50"/>
</dbReference>
<dbReference type="EMBL" id="LXWW01000546">
    <property type="protein sequence ID" value="OAO12392.1"/>
    <property type="molecule type" value="Genomic_DNA"/>
</dbReference>
<evidence type="ECO:0000313" key="7">
    <source>
        <dbReference type="EMBL" id="OAO12392.1"/>
    </source>
</evidence>
<dbReference type="Pfam" id="PF10474">
    <property type="entry name" value="Syndetin_C"/>
    <property type="match status" value="1"/>
</dbReference>
<dbReference type="PANTHER" id="PTHR13258:SF0">
    <property type="entry name" value="SYNDETIN"/>
    <property type="match status" value="1"/>
</dbReference>
<feature type="domain" description="Vacuolar protein sorting-associated protein 54 N-terminal" evidence="6">
    <location>
        <begin position="88"/>
        <end position="298"/>
    </location>
</feature>
<evidence type="ECO:0000256" key="1">
    <source>
        <dbReference type="ARBA" id="ARBA00022448"/>
    </source>
</evidence>
<dbReference type="GO" id="GO:0032456">
    <property type="term" value="P:endocytic recycling"/>
    <property type="evidence" value="ECO:0007669"/>
    <property type="project" value="InterPro"/>
</dbReference>
<evidence type="ECO:0000313" key="8">
    <source>
        <dbReference type="Proteomes" id="UP000078348"/>
    </source>
</evidence>
<feature type="domain" description="Syndetin C-terminal" evidence="5">
    <location>
        <begin position="783"/>
        <end position="1018"/>
    </location>
</feature>
<feature type="region of interest" description="Disordered" evidence="4">
    <location>
        <begin position="303"/>
        <end position="328"/>
    </location>
</feature>
<evidence type="ECO:0000256" key="3">
    <source>
        <dbReference type="ARBA" id="ARBA00023054"/>
    </source>
</evidence>
<dbReference type="Proteomes" id="UP000078348">
    <property type="component" value="Unassembled WGS sequence"/>
</dbReference>
<dbReference type="AlphaFoldDB" id="A0A196S8H7"/>
<comment type="caution">
    <text evidence="7">The sequence shown here is derived from an EMBL/GenBank/DDBJ whole genome shotgun (WGS) entry which is preliminary data.</text>
</comment>
<dbReference type="GO" id="GO:0005829">
    <property type="term" value="C:cytosol"/>
    <property type="evidence" value="ECO:0007669"/>
    <property type="project" value="GOC"/>
</dbReference>
<dbReference type="STRING" id="478820.A0A196S8H7"/>
<gene>
    <name evidence="7" type="ORF">AV274_5930</name>
</gene>
<feature type="compositionally biased region" description="Acidic residues" evidence="4">
    <location>
        <begin position="1023"/>
        <end position="1040"/>
    </location>
</feature>
<feature type="region of interest" description="Disordered" evidence="4">
    <location>
        <begin position="1017"/>
        <end position="1040"/>
    </location>
</feature>
<evidence type="ECO:0000259" key="6">
    <source>
        <dbReference type="Pfam" id="PF10475"/>
    </source>
</evidence>
<sequence length="1040" mass="118971">MFERLRKASQRVTKRENLGLGTFGLAPTQEKDTSLCGVIRREALLPDELNTTDFSKEQRKKRADAVKAQQEMDEQVLSVQLDASRMVDTFDPVPEVIRDYPNDPDMDEFWMIKTEGLLKSQLEIVDDHLNRAVSANYKDFLTGIRLIQEIDLDLSRSDIYIQNTRRMLKDSMETITIPGLSIANQRRKELRLRQVQSIIETFKDLTQVESTLQKVIEKGDIIKGVEIASQLESMIMSESLMQYTCLDPMRRRIEELWPQLKEKLIQNIRDQLINFDPVVYANVFRTYSVLDAHLLSMETQKMKKQQLEATPRTPAKEEEKEEDEEVKKLVKKKPAKKDSYCDVLQKCACGVIGDLAESGLKEYLLASKETILPRDLLLQMGYTQLCATVKAVELPKALRSVMLPIAAVLHNFYLVCQWHRKPFEEESYDLDALHRLNVMEHEEEEIGAEGEKDLAAYAMPDREGVSGATLLQVRRQLRVCRRALWQFSQRMINDFIDCCKLDSGTVHLVKEIVVNDLCLYFTQIGKVFCGSESAELKTKLAQKQCRYVEQLHVSTLEVFKNSLETEMWQPFPMKLAEMNGFPGLLQSTLAIPEEDDMFLRSSSSNVETVFVNWKKEGNCFEEGKKLQLRTAKHPDVLNSIDNALILTGVGINAFSKSVSKYIDLMLHMPLAADFVLAKLLNLVDYYVYAVTTLFAPSSLLNTLFVQTNGAEVYPHIVPFIRRCQSVFFPVEPVEVDETASARDLAERLTPLSALSPEAEENLGLPQPVLSVDESLLEENVEVRRIIAAESTRLFTALFAAINDRVCSLAPLAKSAAIQAYVRELPDMTHDLCRMFYRCSTYSVLKNLEAYKPMILKQKWDVRSAKKREAEYMEVIEQDMKGAWDMMNTASEEGRFTPLCVSRFWRVLMGCVLEELLSSFTEVKKCSQEGREQMGMDTNAIYNYATSLCDIQPADDAKDLKYVMDYLTCCKLEQPADVLAWAEKHKDDYSLEVVNSILNYAMAKKLNKQDLKDLKESIDRLYAEEEPEEEAEQPEEAEQEA</sequence>
<keyword evidence="2" id="KW-0653">Protein transport</keyword>
<dbReference type="InterPro" id="IPR019514">
    <property type="entry name" value="Syndetin_C"/>
</dbReference>
<protein>
    <submittedName>
        <fullName evidence="7">Coiled-coil domain-containing protein</fullName>
    </submittedName>
</protein>
<dbReference type="GO" id="GO:0042147">
    <property type="term" value="P:retrograde transport, endosome to Golgi"/>
    <property type="evidence" value="ECO:0007669"/>
    <property type="project" value="InterPro"/>
</dbReference>
<dbReference type="GO" id="GO:1990745">
    <property type="term" value="C:EARP complex"/>
    <property type="evidence" value="ECO:0007669"/>
    <property type="project" value="InterPro"/>
</dbReference>
<dbReference type="Pfam" id="PF10475">
    <property type="entry name" value="Vps54_N"/>
    <property type="match status" value="1"/>
</dbReference>